<organism evidence="2 3">
    <name type="scientific">Caligus rogercresseyi</name>
    <name type="common">Sea louse</name>
    <dbReference type="NCBI Taxonomy" id="217165"/>
    <lineage>
        <taxon>Eukaryota</taxon>
        <taxon>Metazoa</taxon>
        <taxon>Ecdysozoa</taxon>
        <taxon>Arthropoda</taxon>
        <taxon>Crustacea</taxon>
        <taxon>Multicrustacea</taxon>
        <taxon>Hexanauplia</taxon>
        <taxon>Copepoda</taxon>
        <taxon>Siphonostomatoida</taxon>
        <taxon>Caligidae</taxon>
        <taxon>Caligus</taxon>
    </lineage>
</organism>
<evidence type="ECO:0000313" key="2">
    <source>
        <dbReference type="EMBL" id="QQP48689.1"/>
    </source>
</evidence>
<sequence>KSNDGTAQVYMNASELESWRRRQEVERLRVLQLGDTLTPPKLPPKRPHLRSKGTFLLETDFDEVITLSHPMKKPPAPSPPSTPNSSEWDPRTTSTPESEETSHR</sequence>
<dbReference type="AlphaFoldDB" id="A0A7T8HEV6"/>
<feature type="region of interest" description="Disordered" evidence="1">
    <location>
        <begin position="66"/>
        <end position="104"/>
    </location>
</feature>
<reference evidence="3" key="1">
    <citation type="submission" date="2021-01" db="EMBL/GenBank/DDBJ databases">
        <title>Caligus Genome Assembly.</title>
        <authorList>
            <person name="Gallardo-Escarate C."/>
        </authorList>
    </citation>
    <scope>NUCLEOTIDE SEQUENCE [LARGE SCALE GENOMIC DNA]</scope>
</reference>
<proteinExistence type="predicted"/>
<gene>
    <name evidence="2" type="ORF">FKW44_009077</name>
</gene>
<keyword evidence="3" id="KW-1185">Reference proteome</keyword>
<protein>
    <submittedName>
        <fullName evidence="2">Uncharacterized protein</fullName>
    </submittedName>
</protein>
<dbReference type="Proteomes" id="UP000595437">
    <property type="component" value="Chromosome 6"/>
</dbReference>
<evidence type="ECO:0000313" key="3">
    <source>
        <dbReference type="Proteomes" id="UP000595437"/>
    </source>
</evidence>
<accession>A0A7T8HEV6</accession>
<feature type="region of interest" description="Disordered" evidence="1">
    <location>
        <begin position="35"/>
        <end position="54"/>
    </location>
</feature>
<dbReference type="EMBL" id="CP045895">
    <property type="protein sequence ID" value="QQP48689.1"/>
    <property type="molecule type" value="Genomic_DNA"/>
</dbReference>
<evidence type="ECO:0000256" key="1">
    <source>
        <dbReference type="SAM" id="MobiDB-lite"/>
    </source>
</evidence>
<feature type="compositionally biased region" description="Pro residues" evidence="1">
    <location>
        <begin position="73"/>
        <end position="82"/>
    </location>
</feature>
<name>A0A7T8HEV6_CALRO</name>
<feature type="non-terminal residue" evidence="2">
    <location>
        <position position="1"/>
    </location>
</feature>